<dbReference type="PANTHER" id="PTHR32194:SF0">
    <property type="entry name" value="ATP-DEPENDENT PROTEASE SUBUNIT HSLV"/>
    <property type="match status" value="1"/>
</dbReference>
<proteinExistence type="predicted"/>
<protein>
    <submittedName>
        <fullName evidence="5">Putative proteasome, subunit alpha/beta, nucleophile aminohydrolase</fullName>
    </submittedName>
</protein>
<dbReference type="InterPro" id="IPR023333">
    <property type="entry name" value="Proteasome_suB-type"/>
</dbReference>
<keyword evidence="2" id="KW-0645">Protease</keyword>
<evidence type="ECO:0000256" key="4">
    <source>
        <dbReference type="SAM" id="MobiDB-lite"/>
    </source>
</evidence>
<keyword evidence="5" id="KW-0647">Proteasome</keyword>
<dbReference type="Proteomes" id="UP000238479">
    <property type="component" value="Chromosome 5"/>
</dbReference>
<evidence type="ECO:0000256" key="1">
    <source>
        <dbReference type="ARBA" id="ARBA00022490"/>
    </source>
</evidence>
<dbReference type="GO" id="GO:0008233">
    <property type="term" value="F:peptidase activity"/>
    <property type="evidence" value="ECO:0007669"/>
    <property type="project" value="UniProtKB-KW"/>
</dbReference>
<dbReference type="PANTHER" id="PTHR32194">
    <property type="entry name" value="METALLOPROTEASE TLDD"/>
    <property type="match status" value="1"/>
</dbReference>
<reference evidence="5 6" key="1">
    <citation type="journal article" date="2018" name="Nat. Genet.">
        <title>The Rosa genome provides new insights in the design of modern roses.</title>
        <authorList>
            <person name="Bendahmane M."/>
        </authorList>
    </citation>
    <scope>NUCLEOTIDE SEQUENCE [LARGE SCALE GENOMIC DNA]</scope>
    <source>
        <strain evidence="6">cv. Old Blush</strain>
    </source>
</reference>
<gene>
    <name evidence="5" type="ORF">RchiOBHm_Chr5g0002241</name>
</gene>
<evidence type="ECO:0000313" key="6">
    <source>
        <dbReference type="Proteomes" id="UP000238479"/>
    </source>
</evidence>
<organism evidence="5 6">
    <name type="scientific">Rosa chinensis</name>
    <name type="common">China rose</name>
    <dbReference type="NCBI Taxonomy" id="74649"/>
    <lineage>
        <taxon>Eukaryota</taxon>
        <taxon>Viridiplantae</taxon>
        <taxon>Streptophyta</taxon>
        <taxon>Embryophyta</taxon>
        <taxon>Tracheophyta</taxon>
        <taxon>Spermatophyta</taxon>
        <taxon>Magnoliopsida</taxon>
        <taxon>eudicotyledons</taxon>
        <taxon>Gunneridae</taxon>
        <taxon>Pentapetalae</taxon>
        <taxon>rosids</taxon>
        <taxon>fabids</taxon>
        <taxon>Rosales</taxon>
        <taxon>Rosaceae</taxon>
        <taxon>Rosoideae</taxon>
        <taxon>Rosoideae incertae sedis</taxon>
        <taxon>Rosa</taxon>
    </lineage>
</organism>
<dbReference type="GO" id="GO:0005737">
    <property type="term" value="C:cytoplasm"/>
    <property type="evidence" value="ECO:0007669"/>
    <property type="project" value="TreeGrafter"/>
</dbReference>
<dbReference type="Gramene" id="PRQ28362">
    <property type="protein sequence ID" value="PRQ28362"/>
    <property type="gene ID" value="RchiOBHm_Chr5g0002241"/>
</dbReference>
<dbReference type="AlphaFoldDB" id="A0A2P6Q2F7"/>
<evidence type="ECO:0000256" key="2">
    <source>
        <dbReference type="ARBA" id="ARBA00022670"/>
    </source>
</evidence>
<dbReference type="SUPFAM" id="SSF56235">
    <property type="entry name" value="N-terminal nucleophile aminohydrolases (Ntn hydrolases)"/>
    <property type="match status" value="1"/>
</dbReference>
<sequence>MSRISESGQVPKPAKPRRTDEIPTHGTTMIFIKTNELVIVGSDSRISNGRSNRIVNDDVFKIEAITSNMYATCTGLFRSGLGLFEDLRKQYMEKKNSGVEPTLKEIADYGRQRIRTWDNDAHYSVIGIENGKPQAYGFTDKEKYKDTVALKTWWSFGSGGKYAKPKLRADYNRGMSEPLALKLAETTFLAAALGDPFTGGYLRVFVFDSNGKRKEYSKTTLELYLSYYSLSDEFHSRTIYIFSRGQIGDTVVTQWFSSGCLIEPVEVMVVHPVGYIGGYIVRRVVFQEKDAATIIQEVQHQCERYGCRDRTDEEINTFPCLQIVNERFHFAKLTKEQLSNLLGQNA</sequence>
<feature type="region of interest" description="Disordered" evidence="4">
    <location>
        <begin position="1"/>
        <end position="24"/>
    </location>
</feature>
<dbReference type="InterPro" id="IPR001353">
    <property type="entry name" value="Proteasome_sua/b"/>
</dbReference>
<keyword evidence="1" id="KW-0963">Cytoplasm</keyword>
<accession>A0A2P6Q2F7</accession>
<keyword evidence="3 5" id="KW-0378">Hydrolase</keyword>
<dbReference type="Pfam" id="PF00227">
    <property type="entry name" value="Proteasome"/>
    <property type="match status" value="1"/>
</dbReference>
<keyword evidence="6" id="KW-1185">Reference proteome</keyword>
<dbReference type="Gene3D" id="3.60.20.10">
    <property type="entry name" value="Glutamine Phosphoribosylpyrophosphate, subunit 1, domain 1"/>
    <property type="match status" value="1"/>
</dbReference>
<evidence type="ECO:0000256" key="3">
    <source>
        <dbReference type="ARBA" id="ARBA00022801"/>
    </source>
</evidence>
<dbReference type="EMBL" id="PDCK01000043">
    <property type="protein sequence ID" value="PRQ28362.1"/>
    <property type="molecule type" value="Genomic_DNA"/>
</dbReference>
<comment type="caution">
    <text evidence="5">The sequence shown here is derived from an EMBL/GenBank/DDBJ whole genome shotgun (WGS) entry which is preliminary data.</text>
</comment>
<dbReference type="GO" id="GO:0005839">
    <property type="term" value="C:proteasome core complex"/>
    <property type="evidence" value="ECO:0007669"/>
    <property type="project" value="InterPro"/>
</dbReference>
<dbReference type="InterPro" id="IPR029055">
    <property type="entry name" value="Ntn_hydrolases_N"/>
</dbReference>
<evidence type="ECO:0000313" key="5">
    <source>
        <dbReference type="EMBL" id="PRQ28362.1"/>
    </source>
</evidence>
<name>A0A2P6Q2F7_ROSCH</name>
<dbReference type="GO" id="GO:0051603">
    <property type="term" value="P:proteolysis involved in protein catabolic process"/>
    <property type="evidence" value="ECO:0007669"/>
    <property type="project" value="InterPro"/>
</dbReference>